<gene>
    <name evidence="2" type="ORF">TPL01_22370</name>
</gene>
<keyword evidence="1" id="KW-0732">Signal</keyword>
<evidence type="ECO:0000256" key="1">
    <source>
        <dbReference type="SAM" id="SignalP"/>
    </source>
</evidence>
<evidence type="ECO:0000313" key="3">
    <source>
        <dbReference type="Proteomes" id="UP000321337"/>
    </source>
</evidence>
<evidence type="ECO:0000313" key="2">
    <source>
        <dbReference type="EMBL" id="GEP31099.1"/>
    </source>
</evidence>
<dbReference type="Proteomes" id="UP000321337">
    <property type="component" value="Unassembled WGS sequence"/>
</dbReference>
<dbReference type="EMBL" id="BKAD01000023">
    <property type="protein sequence ID" value="GEP31099.1"/>
    <property type="molecule type" value="Genomic_DNA"/>
</dbReference>
<dbReference type="SUPFAM" id="SSF46626">
    <property type="entry name" value="Cytochrome c"/>
    <property type="match status" value="1"/>
</dbReference>
<dbReference type="GO" id="GO:0009055">
    <property type="term" value="F:electron transfer activity"/>
    <property type="evidence" value="ECO:0007669"/>
    <property type="project" value="InterPro"/>
</dbReference>
<dbReference type="AlphaFoldDB" id="A0A512L9D8"/>
<evidence type="ECO:0008006" key="4">
    <source>
        <dbReference type="Google" id="ProtNLM"/>
    </source>
</evidence>
<proteinExistence type="predicted"/>
<reference evidence="2 3" key="1">
    <citation type="submission" date="2019-07" db="EMBL/GenBank/DDBJ databases">
        <title>Whole genome shotgun sequence of Thiobacillus plumbophilus NBRC 107929.</title>
        <authorList>
            <person name="Hosoyama A."/>
            <person name="Uohara A."/>
            <person name="Ohji S."/>
            <person name="Ichikawa N."/>
        </authorList>
    </citation>
    <scope>NUCLEOTIDE SEQUENCE [LARGE SCALE GENOMIC DNA]</scope>
    <source>
        <strain evidence="2 3">NBRC 107929</strain>
    </source>
</reference>
<protein>
    <recommendedName>
        <fullName evidence="4">Cytochrome c domain-containing protein</fullName>
    </recommendedName>
</protein>
<accession>A0A512L9D8</accession>
<dbReference type="GO" id="GO:0020037">
    <property type="term" value="F:heme binding"/>
    <property type="evidence" value="ECO:0007669"/>
    <property type="project" value="InterPro"/>
</dbReference>
<organism evidence="2 3">
    <name type="scientific">Sulfuriferula plumbiphila</name>
    <dbReference type="NCBI Taxonomy" id="171865"/>
    <lineage>
        <taxon>Bacteria</taxon>
        <taxon>Pseudomonadati</taxon>
        <taxon>Pseudomonadota</taxon>
        <taxon>Betaproteobacteria</taxon>
        <taxon>Nitrosomonadales</taxon>
        <taxon>Sulfuricellaceae</taxon>
        <taxon>Sulfuriferula</taxon>
    </lineage>
</organism>
<comment type="caution">
    <text evidence="2">The sequence shown here is derived from an EMBL/GenBank/DDBJ whole genome shotgun (WGS) entry which is preliminary data.</text>
</comment>
<keyword evidence="3" id="KW-1185">Reference proteome</keyword>
<name>A0A512L9D8_9PROT</name>
<sequence>MGKSKTVSNVAAGAAVALCLSTVHVARADGNPFEMQTFQKGGAAGQKLAQGMCGSRWGGMMEGRCGGMMEGMMMGGEMPRGVDPAQLPEPQSAGARLVNQYCTQCHGLPTPALHSTPGWAPVVGRMNARMQWMKQNSGMAIAAPTPEELQVILGYMQANAAK</sequence>
<feature type="chain" id="PRO_5022196093" description="Cytochrome c domain-containing protein" evidence="1">
    <location>
        <begin position="29"/>
        <end position="162"/>
    </location>
</feature>
<feature type="signal peptide" evidence="1">
    <location>
        <begin position="1"/>
        <end position="28"/>
    </location>
</feature>
<dbReference type="InterPro" id="IPR036909">
    <property type="entry name" value="Cyt_c-like_dom_sf"/>
</dbReference>